<evidence type="ECO:0000313" key="2">
    <source>
        <dbReference type="EMBL" id="PKR90822.1"/>
    </source>
</evidence>
<gene>
    <name evidence="2" type="primary">hypC</name>
    <name evidence="2" type="ORF">CXZ10_05580</name>
</gene>
<dbReference type="AlphaFoldDB" id="A0A1I4QBB7"/>
<accession>A0A1I4QBB7</accession>
<dbReference type="GO" id="GO:0005506">
    <property type="term" value="F:iron ion binding"/>
    <property type="evidence" value="ECO:0007669"/>
    <property type="project" value="TreeGrafter"/>
</dbReference>
<dbReference type="PRINTS" id="PR00445">
    <property type="entry name" value="HUPFHYPC"/>
</dbReference>
<dbReference type="SUPFAM" id="SSF159127">
    <property type="entry name" value="HupF/HypC-like"/>
    <property type="match status" value="1"/>
</dbReference>
<comment type="caution">
    <text evidence="2">The sequence shown here is derived from an EMBL/GenBank/DDBJ whole genome shotgun (WGS) entry which is preliminary data.</text>
</comment>
<dbReference type="GO" id="GO:0051604">
    <property type="term" value="P:protein maturation"/>
    <property type="evidence" value="ECO:0007669"/>
    <property type="project" value="TreeGrafter"/>
</dbReference>
<reference evidence="2 3" key="1">
    <citation type="submission" date="2017-12" db="EMBL/GenBank/DDBJ databases">
        <title>Anaerobic carbon monoxide metabolism by Pleomorphomonas carboxyditropha sp. nov., a new mesophilic hydrogenogenic carboxidotroph.</title>
        <authorList>
            <person name="Esquivel-Elizondo S."/>
            <person name="Krajmalnik-Brown R."/>
        </authorList>
    </citation>
    <scope>NUCLEOTIDE SEQUENCE [LARGE SCALE GENOMIC DNA]</scope>
    <source>
        <strain evidence="2 3">R5-392</strain>
    </source>
</reference>
<dbReference type="InterPro" id="IPR001109">
    <property type="entry name" value="Hydrogenase_HupF/HypC"/>
</dbReference>
<dbReference type="PANTHER" id="PTHR35177">
    <property type="entry name" value="HYDROGENASE MATURATION FACTOR HYBG"/>
    <property type="match status" value="1"/>
</dbReference>
<organism evidence="2 3">
    <name type="scientific">Pleomorphomonas diazotrophica</name>
    <dbReference type="NCBI Taxonomy" id="1166257"/>
    <lineage>
        <taxon>Bacteria</taxon>
        <taxon>Pseudomonadati</taxon>
        <taxon>Pseudomonadota</taxon>
        <taxon>Alphaproteobacteria</taxon>
        <taxon>Hyphomicrobiales</taxon>
        <taxon>Pleomorphomonadaceae</taxon>
        <taxon>Pleomorphomonas</taxon>
    </lineage>
</organism>
<dbReference type="OrthoDB" id="9806017at2"/>
<dbReference type="NCBIfam" id="TIGR00074">
    <property type="entry name" value="hypC_hupF"/>
    <property type="match status" value="1"/>
</dbReference>
<dbReference type="PANTHER" id="PTHR35177:SF2">
    <property type="entry name" value="HYDROGENASE MATURATION FACTOR HYBG"/>
    <property type="match status" value="1"/>
</dbReference>
<evidence type="ECO:0000313" key="3">
    <source>
        <dbReference type="Proteomes" id="UP000233491"/>
    </source>
</evidence>
<proteinExistence type="inferred from homology"/>
<comment type="similarity">
    <text evidence="1">Belongs to the HupF/HypC family.</text>
</comment>
<dbReference type="RefSeq" id="WP_101288085.1">
    <property type="nucleotide sequence ID" value="NZ_FOUQ01000001.1"/>
</dbReference>
<evidence type="ECO:0000256" key="1">
    <source>
        <dbReference type="ARBA" id="ARBA00006018"/>
    </source>
</evidence>
<dbReference type="Proteomes" id="UP000233491">
    <property type="component" value="Unassembled WGS sequence"/>
</dbReference>
<dbReference type="GO" id="GO:1902670">
    <property type="term" value="F:carbon dioxide binding"/>
    <property type="evidence" value="ECO:0007669"/>
    <property type="project" value="TreeGrafter"/>
</dbReference>
<dbReference type="EMBL" id="PJNW01000002">
    <property type="protein sequence ID" value="PKR90822.1"/>
    <property type="molecule type" value="Genomic_DNA"/>
</dbReference>
<protein>
    <submittedName>
        <fullName evidence="2">HypC/HybG/HupF family hydrogenase formation chaperone</fullName>
    </submittedName>
</protein>
<dbReference type="Pfam" id="PF01455">
    <property type="entry name" value="HupF_HypC"/>
    <property type="match status" value="1"/>
</dbReference>
<sequence length="97" mass="10540">MCLGLPMTVLDGDDFSALCEWRGETRRVSTLLIGRQSSGARLLVHVDSAIRVLDDAEAEAIGRALDGLAAAAEGRAFEHLFADLIDREPELPAHLRK</sequence>
<name>A0A1I4QBB7_9HYPH</name>
<dbReference type="Gene3D" id="2.30.30.140">
    <property type="match status" value="1"/>
</dbReference>
<keyword evidence="3" id="KW-1185">Reference proteome</keyword>